<keyword evidence="4" id="KW-1185">Reference proteome</keyword>
<dbReference type="EMBL" id="MCHX01000002">
    <property type="protein sequence ID" value="OFJ55522.1"/>
    <property type="molecule type" value="Genomic_DNA"/>
</dbReference>
<reference evidence="3 4" key="1">
    <citation type="submission" date="2016-09" db="EMBL/GenBank/DDBJ databases">
        <title>genome sequence of Mycobacterium sp. 739 SCH.</title>
        <authorList>
            <person name="Greninger A.L."/>
            <person name="Qin X."/>
            <person name="Jerome K."/>
            <person name="Vora S."/>
            <person name="Quinn K."/>
        </authorList>
    </citation>
    <scope>NUCLEOTIDE SEQUENCE [LARGE SCALE GENOMIC DNA]</scope>
    <source>
        <strain evidence="3 4">SCH</strain>
    </source>
</reference>
<feature type="compositionally biased region" description="Low complexity" evidence="1">
    <location>
        <begin position="69"/>
        <end position="85"/>
    </location>
</feature>
<dbReference type="AlphaFoldDB" id="A0A1E8QAQ3"/>
<dbReference type="RefSeq" id="WP_070351261.1">
    <property type="nucleotide sequence ID" value="NZ_CP043474.1"/>
</dbReference>
<name>A0A1E8QAQ3_9MYCO</name>
<comment type="caution">
    <text evidence="3">The sequence shown here is derived from an EMBL/GenBank/DDBJ whole genome shotgun (WGS) entry which is preliminary data.</text>
</comment>
<evidence type="ECO:0000313" key="4">
    <source>
        <dbReference type="Proteomes" id="UP000178953"/>
    </source>
</evidence>
<dbReference type="Proteomes" id="UP000178953">
    <property type="component" value="Unassembled WGS sequence"/>
</dbReference>
<evidence type="ECO:0000313" key="3">
    <source>
        <dbReference type="EMBL" id="OFJ55522.1"/>
    </source>
</evidence>
<evidence type="ECO:0000256" key="1">
    <source>
        <dbReference type="SAM" id="MobiDB-lite"/>
    </source>
</evidence>
<gene>
    <name evidence="3" type="ORF">BEL07_01015</name>
</gene>
<sequence length="92" mass="8907">MHRITRPSSLSSLVRLAASALAAAALVGVCLHDAGHAASPGIALTGSGHAASTAPWTQPSAAAMNVGDTATTTTTPPSLPATTKAVPPKAGN</sequence>
<evidence type="ECO:0000256" key="2">
    <source>
        <dbReference type="SAM" id="SignalP"/>
    </source>
</evidence>
<proteinExistence type="predicted"/>
<keyword evidence="2" id="KW-0732">Signal</keyword>
<organism evidence="3 4">
    <name type="scientific">Mycolicibacterium grossiae</name>
    <dbReference type="NCBI Taxonomy" id="1552759"/>
    <lineage>
        <taxon>Bacteria</taxon>
        <taxon>Bacillati</taxon>
        <taxon>Actinomycetota</taxon>
        <taxon>Actinomycetes</taxon>
        <taxon>Mycobacteriales</taxon>
        <taxon>Mycobacteriaceae</taxon>
        <taxon>Mycolicibacterium</taxon>
    </lineage>
</organism>
<evidence type="ECO:0008006" key="5">
    <source>
        <dbReference type="Google" id="ProtNLM"/>
    </source>
</evidence>
<accession>A0A1E8QAQ3</accession>
<protein>
    <recommendedName>
        <fullName evidence="5">Glycoside hydrolase</fullName>
    </recommendedName>
</protein>
<feature type="signal peptide" evidence="2">
    <location>
        <begin position="1"/>
        <end position="22"/>
    </location>
</feature>
<feature type="chain" id="PRO_5039157602" description="Glycoside hydrolase" evidence="2">
    <location>
        <begin position="23"/>
        <end position="92"/>
    </location>
</feature>
<feature type="region of interest" description="Disordered" evidence="1">
    <location>
        <begin position="67"/>
        <end position="92"/>
    </location>
</feature>